<evidence type="ECO:0000259" key="3">
    <source>
        <dbReference type="Pfam" id="PF19055"/>
    </source>
</evidence>
<dbReference type="GO" id="GO:0140359">
    <property type="term" value="F:ABC-type transporter activity"/>
    <property type="evidence" value="ECO:0007669"/>
    <property type="project" value="InterPro"/>
</dbReference>
<name>A0A2G2VF57_CAPBA</name>
<reference evidence="5" key="2">
    <citation type="journal article" date="2017" name="J. Anim. Genet.">
        <title>Multiple reference genome sequences of hot pepper reveal the massive evolution of plant disease resistance genes by retroduplication.</title>
        <authorList>
            <person name="Kim S."/>
            <person name="Park J."/>
            <person name="Yeom S.-I."/>
            <person name="Kim Y.-M."/>
            <person name="Seo E."/>
            <person name="Kim K.-T."/>
            <person name="Kim M.-S."/>
            <person name="Lee J.M."/>
            <person name="Cheong K."/>
            <person name="Shin H.-S."/>
            <person name="Kim S.-B."/>
            <person name="Han K."/>
            <person name="Lee J."/>
            <person name="Park M."/>
            <person name="Lee H.-A."/>
            <person name="Lee H.-Y."/>
            <person name="Lee Y."/>
            <person name="Oh S."/>
            <person name="Lee J.H."/>
            <person name="Choi E."/>
            <person name="Choi E."/>
            <person name="Lee S.E."/>
            <person name="Jeon J."/>
            <person name="Kim H."/>
            <person name="Choi G."/>
            <person name="Song H."/>
            <person name="Lee J."/>
            <person name="Lee S.-C."/>
            <person name="Kwon J.-K."/>
            <person name="Lee H.-Y."/>
            <person name="Koo N."/>
            <person name="Hong Y."/>
            <person name="Kim R.W."/>
            <person name="Kang W.-H."/>
            <person name="Huh J.H."/>
            <person name="Kang B.-C."/>
            <person name="Yang T.-J."/>
            <person name="Lee Y.-H."/>
            <person name="Bennetzen J.L."/>
            <person name="Choi D."/>
        </authorList>
    </citation>
    <scope>NUCLEOTIDE SEQUENCE [LARGE SCALE GENOMIC DNA]</scope>
    <source>
        <strain evidence="5">cv. PBC81</strain>
    </source>
</reference>
<accession>A0A2G2VF57</accession>
<keyword evidence="5" id="KW-1185">Reference proteome</keyword>
<dbReference type="EMBL" id="MLFT02000012">
    <property type="protein sequence ID" value="PHT31596.1"/>
    <property type="molecule type" value="Genomic_DNA"/>
</dbReference>
<organism evidence="4 5">
    <name type="scientific">Capsicum baccatum</name>
    <name type="common">Peruvian pepper</name>
    <dbReference type="NCBI Taxonomy" id="33114"/>
    <lineage>
        <taxon>Eukaryota</taxon>
        <taxon>Viridiplantae</taxon>
        <taxon>Streptophyta</taxon>
        <taxon>Embryophyta</taxon>
        <taxon>Tracheophyta</taxon>
        <taxon>Spermatophyta</taxon>
        <taxon>Magnoliopsida</taxon>
        <taxon>eudicotyledons</taxon>
        <taxon>Gunneridae</taxon>
        <taxon>Pentapetalae</taxon>
        <taxon>asterids</taxon>
        <taxon>lamiids</taxon>
        <taxon>Solanales</taxon>
        <taxon>Solanaceae</taxon>
        <taxon>Solanoideae</taxon>
        <taxon>Capsiceae</taxon>
        <taxon>Capsicum</taxon>
    </lineage>
</organism>
<proteinExistence type="predicted"/>
<dbReference type="Proteomes" id="UP000224567">
    <property type="component" value="Unassembled WGS sequence"/>
</dbReference>
<dbReference type="InterPro" id="IPR043926">
    <property type="entry name" value="ABCG_dom"/>
</dbReference>
<gene>
    <name evidence="4" type="ORF">CQW23_27933</name>
</gene>
<sequence length="137" mass="15181">MVRLCLGTLAEVSVETFGLMGYLYTGIAVPLLTKIPALRSFSLERDDLKASQQAYSAQRSSMQNHANKCGLLERYTRQRNCESDSAALKVARLMSNGNYLENHGQKSLVLKVAVCKQDKLFKQVMNLSGCLMTLGMV</sequence>
<protein>
    <recommendedName>
        <fullName evidence="3">ABC transporter family G domain-containing protein</fullName>
    </recommendedName>
</protein>
<dbReference type="Pfam" id="PF19055">
    <property type="entry name" value="ABC2_membrane_7"/>
    <property type="match status" value="1"/>
</dbReference>
<evidence type="ECO:0000256" key="1">
    <source>
        <dbReference type="ARBA" id="ARBA00022448"/>
    </source>
</evidence>
<evidence type="ECO:0000313" key="4">
    <source>
        <dbReference type="EMBL" id="PHT31596.1"/>
    </source>
</evidence>
<comment type="caution">
    <text evidence="4">The sequence shown here is derived from an EMBL/GenBank/DDBJ whole genome shotgun (WGS) entry which is preliminary data.</text>
</comment>
<keyword evidence="1" id="KW-0813">Transport</keyword>
<keyword evidence="2" id="KW-0472">Membrane</keyword>
<evidence type="ECO:0000313" key="5">
    <source>
        <dbReference type="Proteomes" id="UP000224567"/>
    </source>
</evidence>
<feature type="domain" description="ABC transporter family G" evidence="3">
    <location>
        <begin position="4"/>
        <end position="45"/>
    </location>
</feature>
<dbReference type="STRING" id="33114.A0A2G2VF57"/>
<dbReference type="AlphaFoldDB" id="A0A2G2VF57"/>
<dbReference type="OrthoDB" id="1939754at2759"/>
<evidence type="ECO:0000256" key="2">
    <source>
        <dbReference type="ARBA" id="ARBA00023136"/>
    </source>
</evidence>
<reference evidence="4 5" key="1">
    <citation type="journal article" date="2017" name="Genome Biol.">
        <title>New reference genome sequences of hot pepper reveal the massive evolution of plant disease-resistance genes by retroduplication.</title>
        <authorList>
            <person name="Kim S."/>
            <person name="Park J."/>
            <person name="Yeom S.I."/>
            <person name="Kim Y.M."/>
            <person name="Seo E."/>
            <person name="Kim K.T."/>
            <person name="Kim M.S."/>
            <person name="Lee J.M."/>
            <person name="Cheong K."/>
            <person name="Shin H.S."/>
            <person name="Kim S.B."/>
            <person name="Han K."/>
            <person name="Lee J."/>
            <person name="Park M."/>
            <person name="Lee H.A."/>
            <person name="Lee H.Y."/>
            <person name="Lee Y."/>
            <person name="Oh S."/>
            <person name="Lee J.H."/>
            <person name="Choi E."/>
            <person name="Choi E."/>
            <person name="Lee S.E."/>
            <person name="Jeon J."/>
            <person name="Kim H."/>
            <person name="Choi G."/>
            <person name="Song H."/>
            <person name="Lee J."/>
            <person name="Lee S.C."/>
            <person name="Kwon J.K."/>
            <person name="Lee H.Y."/>
            <person name="Koo N."/>
            <person name="Hong Y."/>
            <person name="Kim R.W."/>
            <person name="Kang W.H."/>
            <person name="Huh J.H."/>
            <person name="Kang B.C."/>
            <person name="Yang T.J."/>
            <person name="Lee Y.H."/>
            <person name="Bennetzen J.L."/>
            <person name="Choi D."/>
        </authorList>
    </citation>
    <scope>NUCLEOTIDE SEQUENCE [LARGE SCALE GENOMIC DNA]</scope>
    <source>
        <strain evidence="5">cv. PBC81</strain>
    </source>
</reference>